<organism evidence="1 2">
    <name type="scientific">Jeotgalibaca porci</name>
    <dbReference type="NCBI Taxonomy" id="1868793"/>
    <lineage>
        <taxon>Bacteria</taxon>
        <taxon>Bacillati</taxon>
        <taxon>Bacillota</taxon>
        <taxon>Bacilli</taxon>
        <taxon>Lactobacillales</taxon>
        <taxon>Carnobacteriaceae</taxon>
        <taxon>Jeotgalibaca</taxon>
    </lineage>
</organism>
<dbReference type="KEGG" id="jpo:G7058_05890"/>
<name>A0A6G7WHB0_9LACT</name>
<evidence type="ECO:0000313" key="1">
    <source>
        <dbReference type="EMBL" id="QIK51621.1"/>
    </source>
</evidence>
<sequence>MDERIIRIKEMQKMTANWDGSAAQAQEVISHLKPLVVYLSTMEAVPYSPEEALLLQAIITKQQEMIAVLKVAKAEVATEMRAMNKKEALVKNYLYPRKQPTFVNHHL</sequence>
<dbReference type="EMBL" id="CP049889">
    <property type="protein sequence ID" value="QIK51621.1"/>
    <property type="molecule type" value="Genomic_DNA"/>
</dbReference>
<reference evidence="1 2" key="1">
    <citation type="journal article" date="2017" name="Int. J. Syst. Evol. Microbiol.">
        <title>Jeotgalibaca porci sp. nov. and Jeotgalibaca arthritidis sp. nov., isolated from pigs, and emended description of the genus Jeotgalibaca.</title>
        <authorList>
            <person name="Zamora L."/>
            <person name="Perez-Sancho M."/>
            <person name="Dominguez L."/>
            <person name="Fernandez-Garayzabal J.F."/>
            <person name="Vela A.I."/>
        </authorList>
    </citation>
    <scope>NUCLEOTIDE SEQUENCE [LARGE SCALE GENOMIC DNA]</scope>
    <source>
        <strain evidence="1 2">CCUG 69148</strain>
    </source>
</reference>
<dbReference type="Proteomes" id="UP000501830">
    <property type="component" value="Chromosome"/>
</dbReference>
<accession>A0A6G7WHB0</accession>
<proteinExistence type="predicted"/>
<dbReference type="RefSeq" id="WP_166062678.1">
    <property type="nucleotide sequence ID" value="NZ_CP049889.1"/>
</dbReference>
<evidence type="ECO:0000313" key="2">
    <source>
        <dbReference type="Proteomes" id="UP000501830"/>
    </source>
</evidence>
<keyword evidence="2" id="KW-1185">Reference proteome</keyword>
<dbReference type="AlphaFoldDB" id="A0A6G7WHB0"/>
<gene>
    <name evidence="1" type="ORF">G7058_05890</name>
</gene>
<protein>
    <recommendedName>
        <fullName evidence="3">Flagellar protein FliT</fullName>
    </recommendedName>
</protein>
<evidence type="ECO:0008006" key="3">
    <source>
        <dbReference type="Google" id="ProtNLM"/>
    </source>
</evidence>
<dbReference type="GeneID" id="94552804"/>